<dbReference type="GO" id="GO:0005975">
    <property type="term" value="P:carbohydrate metabolic process"/>
    <property type="evidence" value="ECO:0007669"/>
    <property type="project" value="InterPro"/>
</dbReference>
<dbReference type="Gene3D" id="3.30.420.40">
    <property type="match status" value="1"/>
</dbReference>
<dbReference type="OrthoDB" id="419537at2759"/>
<keyword evidence="3" id="KW-1185">Reference proteome</keyword>
<dbReference type="AlphaFoldDB" id="A0A059F1B5"/>
<accession>A0A059F1B5</accession>
<dbReference type="InterPro" id="IPR043129">
    <property type="entry name" value="ATPase_NBD"/>
</dbReference>
<evidence type="ECO:0000259" key="1">
    <source>
        <dbReference type="Pfam" id="PF00349"/>
    </source>
</evidence>
<evidence type="ECO:0000313" key="3">
    <source>
        <dbReference type="Proteomes" id="UP000030655"/>
    </source>
</evidence>
<reference evidence="3" key="1">
    <citation type="submission" date="2013-02" db="EMBL/GenBank/DDBJ databases">
        <authorList>
            <consortium name="The Broad Institute Genome Sequencing Platform"/>
            <person name="Cuomo C."/>
            <person name="Becnel J."/>
            <person name="Sanscrainte N."/>
            <person name="Walker B."/>
            <person name="Young S.K."/>
            <person name="Zeng Q."/>
            <person name="Gargeya S."/>
            <person name="Fitzgerald M."/>
            <person name="Haas B."/>
            <person name="Abouelleil A."/>
            <person name="Alvarado L."/>
            <person name="Arachchi H.M."/>
            <person name="Berlin A.M."/>
            <person name="Chapman S.B."/>
            <person name="Dewar J."/>
            <person name="Goldberg J."/>
            <person name="Griggs A."/>
            <person name="Gujja S."/>
            <person name="Hansen M."/>
            <person name="Howarth C."/>
            <person name="Imamovic A."/>
            <person name="Larimer J."/>
            <person name="McCowan C."/>
            <person name="Murphy C."/>
            <person name="Neiman D."/>
            <person name="Pearson M."/>
            <person name="Priest M."/>
            <person name="Roberts A."/>
            <person name="Saif S."/>
            <person name="Shea T."/>
            <person name="Sisk P."/>
            <person name="Sykes S."/>
            <person name="Wortman J."/>
            <person name="Nusbaum C."/>
            <person name="Birren B."/>
        </authorList>
    </citation>
    <scope>NUCLEOTIDE SEQUENCE [LARGE SCALE GENOMIC DNA]</scope>
    <source>
        <strain evidence="3">PRA339</strain>
    </source>
</reference>
<gene>
    <name evidence="2" type="ORF">H312_01829</name>
</gene>
<dbReference type="GO" id="GO:0005524">
    <property type="term" value="F:ATP binding"/>
    <property type="evidence" value="ECO:0007669"/>
    <property type="project" value="InterPro"/>
</dbReference>
<dbReference type="SUPFAM" id="SSF53067">
    <property type="entry name" value="Actin-like ATPase domain"/>
    <property type="match status" value="1"/>
</dbReference>
<reference evidence="2 3" key="2">
    <citation type="submission" date="2014-03" db="EMBL/GenBank/DDBJ databases">
        <title>The Genome Sequence of Anncaliia algerae insect isolate PRA339.</title>
        <authorList>
            <consortium name="The Broad Institute Genome Sequencing Platform"/>
            <consortium name="The Broad Institute Genome Sequencing Center for Infectious Disease"/>
            <person name="Cuomo C."/>
            <person name="Becnel J."/>
            <person name="Sanscrainte N."/>
            <person name="Walker B."/>
            <person name="Young S.K."/>
            <person name="Zeng Q."/>
            <person name="Gargeya S."/>
            <person name="Fitzgerald M."/>
            <person name="Haas B."/>
            <person name="Abouelleil A."/>
            <person name="Alvarado L."/>
            <person name="Arachchi H.M."/>
            <person name="Berlin A.M."/>
            <person name="Chapman S.B."/>
            <person name="Dewar J."/>
            <person name="Goldberg J."/>
            <person name="Griggs A."/>
            <person name="Gujja S."/>
            <person name="Hansen M."/>
            <person name="Howarth C."/>
            <person name="Imamovic A."/>
            <person name="Larimer J."/>
            <person name="McCowan C."/>
            <person name="Murphy C."/>
            <person name="Neiman D."/>
            <person name="Pearson M."/>
            <person name="Priest M."/>
            <person name="Roberts A."/>
            <person name="Saif S."/>
            <person name="Shea T."/>
            <person name="Sisk P."/>
            <person name="Sykes S."/>
            <person name="Wortman J."/>
            <person name="Nusbaum C."/>
            <person name="Birren B."/>
        </authorList>
    </citation>
    <scope>NUCLEOTIDE SEQUENCE [LARGE SCALE GENOMIC DNA]</scope>
    <source>
        <strain evidence="2 3">PRA339</strain>
    </source>
</reference>
<dbReference type="InterPro" id="IPR022672">
    <property type="entry name" value="Hexokinase_N"/>
</dbReference>
<protein>
    <recommendedName>
        <fullName evidence="1">Hexokinase N-terminal domain-containing protein</fullName>
    </recommendedName>
</protein>
<evidence type="ECO:0000313" key="2">
    <source>
        <dbReference type="EMBL" id="KCZ80771.1"/>
    </source>
</evidence>
<dbReference type="Pfam" id="PF00349">
    <property type="entry name" value="Hexokinase_1"/>
    <property type="match status" value="1"/>
</dbReference>
<dbReference type="HOGENOM" id="CLU_1081724_0_0_1"/>
<dbReference type="VEuPathDB" id="MicrosporidiaDB:H312_01829"/>
<dbReference type="GO" id="GO:0016773">
    <property type="term" value="F:phosphotransferase activity, alcohol group as acceptor"/>
    <property type="evidence" value="ECO:0007669"/>
    <property type="project" value="InterPro"/>
</dbReference>
<feature type="domain" description="Hexokinase N-terminal" evidence="1">
    <location>
        <begin position="64"/>
        <end position="194"/>
    </location>
</feature>
<proteinExistence type="predicted"/>
<name>A0A059F1B5_9MICR</name>
<dbReference type="EMBL" id="KK365163">
    <property type="protein sequence ID" value="KCZ80771.1"/>
    <property type="molecule type" value="Genomic_DNA"/>
</dbReference>
<dbReference type="Proteomes" id="UP000030655">
    <property type="component" value="Unassembled WGS sequence"/>
</dbReference>
<organism evidence="2 3">
    <name type="scientific">Anncaliia algerae PRA339</name>
    <dbReference type="NCBI Taxonomy" id="1288291"/>
    <lineage>
        <taxon>Eukaryota</taxon>
        <taxon>Fungi</taxon>
        <taxon>Fungi incertae sedis</taxon>
        <taxon>Microsporidia</taxon>
        <taxon>Tubulinosematoidea</taxon>
        <taxon>Tubulinosematidae</taxon>
        <taxon>Anncaliia</taxon>
    </lineage>
</organism>
<sequence length="257" mass="30204">MSYYPFDCLSLKTQESLADKWRDKIKASDRNGNMLKNANLAFKEEYGVEDECAIVIHIDDSFLEICEMKNSHHKDEKIITNEYVINFQKNIKEDVMCNVNIWIWIVQQILIFCRKYKKEYSTGYLAISYPLERIGENDYRILNFKKKFLFDKKSFENKNPIEEINKNCKKFLSFDLKFKGVINDSVATAVAAHYNFSKGLLGVIVRTGTNGSIIKENNEGKRYIFDTEWAAHGIKFQIFSLSYSNKILNTFRYILFF</sequence>